<proteinExistence type="predicted"/>
<feature type="compositionally biased region" description="Basic and acidic residues" evidence="2">
    <location>
        <begin position="566"/>
        <end position="583"/>
    </location>
</feature>
<evidence type="ECO:0000313" key="4">
    <source>
        <dbReference type="Proteomes" id="UP001589698"/>
    </source>
</evidence>
<organism evidence="3 4">
    <name type="scientific">Nocardioides zeicaulis</name>
    <dbReference type="NCBI Taxonomy" id="1776857"/>
    <lineage>
        <taxon>Bacteria</taxon>
        <taxon>Bacillati</taxon>
        <taxon>Actinomycetota</taxon>
        <taxon>Actinomycetes</taxon>
        <taxon>Propionibacteriales</taxon>
        <taxon>Nocardioidaceae</taxon>
        <taxon>Nocardioides</taxon>
    </lineage>
</organism>
<protein>
    <submittedName>
        <fullName evidence="3">Uncharacterized protein</fullName>
    </submittedName>
</protein>
<sequence length="634" mass="70394">MSNDHDGDLLDGSTSASTAEDLALSAQMATLTPAELVPQTPDLRGIKRPRLPQPTHSRSLDKREVLGVFPDQDVFPTFARAAATAFREGVPAHMMAATTMSTLGRPMPSLDMHKAALENAEHDVEVATSAMKVAVRRELEEKDPTLQQAYREQAQAASKRVEAAKARADELREKTRHRPIDQPSFRTNGELVLGAFHRLMTCNGRVTQGEKSALDEIFPDFSATQAADGQWWATATIRMAAGHGTVEVGPITWCIGRGGHRPSKHYRKNRGLERDAPRWLRNALLDTGQVNDEAIRVLITSQFRALPYVILAGLGGHPFPTWVGPQWREPAFVKWMVAVYTDPKFAWDKSHFRVSVERQFAVHLVNEREQISWHDWHELVPLAGPARLHNSAVPSKHTTRNSDVWHPSIALARDESGGRIRGKYEPIPCVCGATVTAATRTPDVPGDALCGTCRRPAKVEGLNVPGDLRFPQDYIDATPSMEECVAELQRVSDKRKALLPPTHAVVLTSDRLAEGSATVIDIERSLRRRSLLHPMMELEAFGFVEVTAMRRKGAPEYGLTPGGHQRKNELVRQGRDRRAPTPRERWTTRAQELGFVDLDAYIADRRTNAATPTQVQKELNCAHGSALKLLTDEP</sequence>
<gene>
    <name evidence="3" type="ORF">ACFFJG_10070</name>
</gene>
<dbReference type="EMBL" id="JBHLXH010000001">
    <property type="protein sequence ID" value="MFC0222827.1"/>
    <property type="molecule type" value="Genomic_DNA"/>
</dbReference>
<comment type="caution">
    <text evidence="3">The sequence shown here is derived from an EMBL/GenBank/DDBJ whole genome shotgun (WGS) entry which is preliminary data.</text>
</comment>
<keyword evidence="4" id="KW-1185">Reference proteome</keyword>
<name>A0ABV6E1F4_9ACTN</name>
<keyword evidence="1" id="KW-0175">Coiled coil</keyword>
<evidence type="ECO:0000256" key="2">
    <source>
        <dbReference type="SAM" id="MobiDB-lite"/>
    </source>
</evidence>
<reference evidence="3 4" key="1">
    <citation type="submission" date="2024-09" db="EMBL/GenBank/DDBJ databases">
        <authorList>
            <person name="Sun Q."/>
            <person name="Mori K."/>
        </authorList>
    </citation>
    <scope>NUCLEOTIDE SEQUENCE [LARGE SCALE GENOMIC DNA]</scope>
    <source>
        <strain evidence="3 4">CCM 8654</strain>
    </source>
</reference>
<feature type="region of interest" description="Disordered" evidence="2">
    <location>
        <begin position="555"/>
        <end position="583"/>
    </location>
</feature>
<feature type="region of interest" description="Disordered" evidence="2">
    <location>
        <begin position="33"/>
        <end position="58"/>
    </location>
</feature>
<evidence type="ECO:0000256" key="1">
    <source>
        <dbReference type="SAM" id="Coils"/>
    </source>
</evidence>
<evidence type="ECO:0000313" key="3">
    <source>
        <dbReference type="EMBL" id="MFC0222827.1"/>
    </source>
</evidence>
<dbReference type="Proteomes" id="UP001589698">
    <property type="component" value="Unassembled WGS sequence"/>
</dbReference>
<accession>A0ABV6E1F4</accession>
<feature type="coiled-coil region" evidence="1">
    <location>
        <begin position="110"/>
        <end position="174"/>
    </location>
</feature>
<dbReference type="RefSeq" id="WP_378518537.1">
    <property type="nucleotide sequence ID" value="NZ_CBCSDI010000032.1"/>
</dbReference>